<evidence type="ECO:0000313" key="4">
    <source>
        <dbReference type="Proteomes" id="UP000709437"/>
    </source>
</evidence>
<gene>
    <name evidence="3" type="ORF">KK103_03210</name>
</gene>
<keyword evidence="2" id="KW-0812">Transmembrane</keyword>
<organism evidence="3 4">
    <name type="scientific">Curtobacterium flaccumfaciens pv. flaccumfaciens</name>
    <dbReference type="NCBI Taxonomy" id="138532"/>
    <lineage>
        <taxon>Bacteria</taxon>
        <taxon>Bacillati</taxon>
        <taxon>Actinomycetota</taxon>
        <taxon>Actinomycetes</taxon>
        <taxon>Micrococcales</taxon>
        <taxon>Microbacteriaceae</taxon>
        <taxon>Curtobacterium</taxon>
    </lineage>
</organism>
<dbReference type="RefSeq" id="WP_214562167.1">
    <property type="nucleotide sequence ID" value="NZ_JAHEWX010000002.1"/>
</dbReference>
<evidence type="ECO:0000313" key="3">
    <source>
        <dbReference type="EMBL" id="MBT1540757.1"/>
    </source>
</evidence>
<dbReference type="AlphaFoldDB" id="A0A9Q2ZNZ2"/>
<feature type="transmembrane region" description="Helical" evidence="2">
    <location>
        <begin position="40"/>
        <end position="62"/>
    </location>
</feature>
<feature type="transmembrane region" description="Helical" evidence="2">
    <location>
        <begin position="133"/>
        <end position="157"/>
    </location>
</feature>
<feature type="region of interest" description="Disordered" evidence="1">
    <location>
        <begin position="428"/>
        <end position="460"/>
    </location>
</feature>
<keyword evidence="2" id="KW-1133">Transmembrane helix</keyword>
<feature type="region of interest" description="Disordered" evidence="1">
    <location>
        <begin position="1"/>
        <end position="21"/>
    </location>
</feature>
<evidence type="ECO:0000256" key="2">
    <source>
        <dbReference type="SAM" id="Phobius"/>
    </source>
</evidence>
<feature type="transmembrane region" description="Helical" evidence="2">
    <location>
        <begin position="220"/>
        <end position="239"/>
    </location>
</feature>
<feature type="transmembrane region" description="Helical" evidence="2">
    <location>
        <begin position="251"/>
        <end position="276"/>
    </location>
</feature>
<proteinExistence type="predicted"/>
<comment type="caution">
    <text evidence="3">The sequence shown here is derived from an EMBL/GenBank/DDBJ whole genome shotgun (WGS) entry which is preliminary data.</text>
</comment>
<protein>
    <submittedName>
        <fullName evidence="3">Uncharacterized protein</fullName>
    </submittedName>
</protein>
<sequence length="751" mass="76930">MDDARPGTGVAGAGSTGTAVRRQYGPPPVPLIAWSGGRAVFAFGVPFAAGLLLAGVVLLLGVPGGRVALVNGAFAALDGTGVPAPLFAVGAVIAALGLGFGVTAATVVVLAAADDAVAGPRDAWRWSVHHWRLVVEAALVALVAVAVVTATAVWWRAGGWGTVVIVVLLAVGAVIVAPLLLGWALVVAGVPRRSAYRRAWGSGRVIVRGGHEATATPRRALVGGATLVTVLGVGVLLLLRLLPPSALRSSVVVAWCCIAVTGLVLVVVAIAVRGAATRNDGGRLRSPLTTDPVAGGRRARPGLVGAGVVLVPAVVFAVIVSSNPLGVVQYDAASVDARSISGGDIADVAGQTAVVSAPYTPPSRLRMCGDASCDTPVEMPGLTLGSAVGSAGDGGLLTAQWKVRVEDEVAQQYELEVVHSRADQLDVAPKSDGAAWPAGRRAEKRDSADEAPAVDRPEGRRTTVAAVDIVETDQGRVSYWMTDVAVASSGDRPVVVGIARGGEPEGRSHLVAVFCEDVSCAEHTVRQVALPWIPPLDHQGVDVAVAPDGTAVVSLVSETDAGSPTFSALRLVSFRPDGGQPVVRDLSHAIPPGKPVRAWDEAYDARVAIGDDGNPVVLARSNGIATQRLTFCADASCSSSSHTDITPNGPTNLLPAFVIDRSGRPLVAVRDEERGTLGLLSCRDARCTGSEQTTIARFPPLQDARSSTGTLAIGLTADDTPIVLSGGATDDRDEDVPGLVIRCDRPRCGTS</sequence>
<reference evidence="3" key="1">
    <citation type="submission" date="2021-05" db="EMBL/GenBank/DDBJ databases">
        <title>Whole genome sequence of Curtobacterium flaccumfaciens pv. flaccumfaciens strain CFBP 3417.</title>
        <authorList>
            <person name="Osdaghi E."/>
            <person name="Taghouti G."/>
            <person name="Portier P."/>
            <person name="Fazliarab A."/>
            <person name="Taghavi S.M."/>
            <person name="Briand M."/>
            <person name="Le-Saux M."/>
            <person name="Jacques M.-A."/>
        </authorList>
    </citation>
    <scope>NUCLEOTIDE SEQUENCE</scope>
    <source>
        <strain evidence="3">CFBP 3417</strain>
    </source>
</reference>
<feature type="transmembrane region" description="Helical" evidence="2">
    <location>
        <begin position="163"/>
        <end position="188"/>
    </location>
</feature>
<feature type="compositionally biased region" description="Basic and acidic residues" evidence="1">
    <location>
        <begin position="440"/>
        <end position="460"/>
    </location>
</feature>
<feature type="transmembrane region" description="Helical" evidence="2">
    <location>
        <begin position="82"/>
        <end position="112"/>
    </location>
</feature>
<keyword evidence="2" id="KW-0472">Membrane</keyword>
<dbReference type="EMBL" id="JAHEWX010000002">
    <property type="protein sequence ID" value="MBT1540757.1"/>
    <property type="molecule type" value="Genomic_DNA"/>
</dbReference>
<accession>A0A9Q2ZNZ2</accession>
<feature type="transmembrane region" description="Helical" evidence="2">
    <location>
        <begin position="302"/>
        <end position="320"/>
    </location>
</feature>
<evidence type="ECO:0000256" key="1">
    <source>
        <dbReference type="SAM" id="MobiDB-lite"/>
    </source>
</evidence>
<dbReference type="Proteomes" id="UP000709437">
    <property type="component" value="Unassembled WGS sequence"/>
</dbReference>
<name>A0A9Q2ZNZ2_9MICO</name>